<evidence type="ECO:0000256" key="1">
    <source>
        <dbReference type="SAM" id="MobiDB-lite"/>
    </source>
</evidence>
<dbReference type="EMBL" id="WVTD01000013">
    <property type="protein sequence ID" value="MYL99261.1"/>
    <property type="molecule type" value="Genomic_DNA"/>
</dbReference>
<dbReference type="InterPro" id="IPR048051">
    <property type="entry name" value="BapA-like_prefix-like"/>
</dbReference>
<evidence type="ECO:0000259" key="2">
    <source>
        <dbReference type="Pfam" id="PF17936"/>
    </source>
</evidence>
<feature type="domain" description="Bacterial Ig" evidence="2">
    <location>
        <begin position="261"/>
        <end position="344"/>
    </location>
</feature>
<feature type="domain" description="Bacterial Ig" evidence="2">
    <location>
        <begin position="175"/>
        <end position="258"/>
    </location>
</feature>
<feature type="domain" description="Bacterial Ig" evidence="2">
    <location>
        <begin position="1006"/>
        <end position="1082"/>
    </location>
</feature>
<dbReference type="Proteomes" id="UP000465810">
    <property type="component" value="Unassembled WGS sequence"/>
</dbReference>
<dbReference type="NCBIfam" id="NF033677">
    <property type="entry name" value="biofilm_BapA_N"/>
    <property type="match status" value="1"/>
</dbReference>
<dbReference type="InterPro" id="IPR011049">
    <property type="entry name" value="Serralysin-like_metalloprot_C"/>
</dbReference>
<feature type="domain" description="Bacterial Ig" evidence="2">
    <location>
        <begin position="1344"/>
        <end position="1422"/>
    </location>
</feature>
<feature type="domain" description="Bacterial Ig" evidence="2">
    <location>
        <begin position="850"/>
        <end position="919"/>
    </location>
</feature>
<dbReference type="PANTHER" id="PTHR22901:SF0">
    <property type="entry name" value="SIALATE O-ACETYLESTERASE"/>
    <property type="match status" value="1"/>
</dbReference>
<dbReference type="PANTHER" id="PTHR22901">
    <property type="entry name" value="SIALATE O-ACETYLESTERASE"/>
    <property type="match status" value="1"/>
</dbReference>
<feature type="domain" description="Bacterial Ig" evidence="2">
    <location>
        <begin position="923"/>
        <end position="999"/>
    </location>
</feature>
<dbReference type="NCBIfam" id="NF033510">
    <property type="entry name" value="Ca_tandemer"/>
    <property type="match status" value="15"/>
</dbReference>
<feature type="domain" description="Bacterial Ig" evidence="2">
    <location>
        <begin position="1265"/>
        <end position="1336"/>
    </location>
</feature>
<name>A0A7X4K7M9_9SPHN</name>
<feature type="region of interest" description="Disordered" evidence="1">
    <location>
        <begin position="155"/>
        <end position="175"/>
    </location>
</feature>
<organism evidence="4 5">
    <name type="scientific">Novosphingobium silvae</name>
    <dbReference type="NCBI Taxonomy" id="2692619"/>
    <lineage>
        <taxon>Bacteria</taxon>
        <taxon>Pseudomonadati</taxon>
        <taxon>Pseudomonadota</taxon>
        <taxon>Alphaproteobacteria</taxon>
        <taxon>Sphingomonadales</taxon>
        <taxon>Sphingomonadaceae</taxon>
        <taxon>Novosphingobium</taxon>
    </lineage>
</organism>
<reference evidence="4 5" key="1">
    <citation type="submission" date="2019-12" db="EMBL/GenBank/DDBJ databases">
        <authorList>
            <person name="Feng G."/>
            <person name="Zhu H."/>
        </authorList>
    </citation>
    <scope>NUCLEOTIDE SEQUENCE [LARGE SCALE GENOMIC DNA]</scope>
    <source>
        <strain evidence="4 5">FGD1</strain>
    </source>
</reference>
<sequence>MPVVAKISSSNAGLNSAPAQTVQGSLAVPAGSSVALNLTPEAIAGFTREGSDLVVHLKTGEVLRIANFYADPAKTSQLLLVSEDGMLAADVSQLAPGTMSSATYVPIDAVAGFSTPAAGAEAAAAGAAAEGGGLGAGAIIPLALLGVGGAVAAVASGGDDDDEPAPTPTPPDTTAPAAATNLAINAEGTTLTGNAEAGATVRIDVDGDGSVEYTTTAGSNGTFSITLAPPLVDGETVSVTVRDAAGNTSPAATITAPDSTAPAAPASVTISDDGTTISGVAEAGHIVQIDIDQDGDIDHTTVAGADGTFTIELPEPLDNGEDIHVIIVDPAGNPSEPVPVTAPDLTPPPATAPTIAASDGTVVSGTADEGVAVVLTDAAGNTIGQATVAADGTWSFTPATPLPDGTLVNVAAVNESGEAGPAATVTVDAVAPAIPAAEPSNGEVVSGTAEAGATLLLTDGSGDPLGQVTADAEGNWSFTPAEPFADGTSVVIVAVDAAGNTSPATGIIVDAQVPAAPTIVPPNGESISGTAEPGSTVILTDGDGELIAQIGVGGTGNWAFAPAEPFEDGTVIEVVARDDAGNTSAPVTATVDALPPAAPVIEATQGAALSGTAEAGSTVTLTDSDGNVIGETTADEDGAWTLTPDAPLPDGTEVSATATDTAGNTSATATITVDATPPAAPVIVASNGTQVSGTAEPLSTITLTDGDGNEIGETTTDEDGAWSFTPDAPLSDGMVINATATDAAGNTGLSASSTVDAIAPAAPTVEASDGSTLSGTAEIGATVILTDGDGNALGEAEVDEDGNWTFTPTTPLPDGTVVNATVQDDAGNSSDAVSTIVDALDPASPVIDPTDGTTLSGTAEAFATVTLTDGDGNVIGEITADEDGAWSLTPDAPLPDGTVISAVATDAAGNTSLPSTTTVDAVAPAVPTIAPTNGEQLTGTAEPLSTITLTDGDGNEIGETTTDEDGAWSFTPDAPLPDGTVVNATATDAAGNSEGAASTSVDGIPPEAPIVEASDGSVLTGTAEPGSTVVVTNGDGDPIGETTADEDGEWTITPGTPLPEGTVINVVAQDPAGNESGSSTTTIDATPPAAPTIEPSNGILVTGTAEPGSTVLLFDATGLDDPTLGVPIGEAVTDDNGEWTFEPLLQLPDGTLIAAVAVDAAGNSGAAATATVDGVAPPDPTIEPSDGSVLIGTAEAGVTVLLTGSLGEPIGEAVADEDGVWLFTPGAPLPDGTSVNAVAVDAAGNESLPVTTVTDSVDPSPPVIAASNGAIINGTAEPFTTVLLTTSLGEPIGEAPVGPGGTWTFAPESPLPDGTVVSVVAQDAVGNLSEPAEVTVDAVPPPLPTLEISGDGTLLTGTAEPGSQLLIVIDGDSADPILIDIDQSGTFSLPLAPPLVAGETLQAISVDAAGNASGFANTVAPDLVAPVIAVPEAADTFINGTELADGIQVAVEIRPTMQVGQTVTVEFAGQNGYETTTSYVLTPTDIAAGTVTVTVLPGDGLGPFPQGASTITASVGAGAAAAPVPFTIDTVPPAAPVLSLVGNILTISAEPGTALDIDVTVGGITANVQATADNDGLASVDLLADLDIGLDWNELLTAEVSVTGTDLAGNASNIATLDVLPSLEQPVTIGGLALDVNLLPPVLGVSGATEPNSTVFVQLITPALNVNLLPIETGPSGTFEVNLLSAQVLDLLQISPTALLNLGSELSLNLVAVDSDGNQSAAYGVSLTGAGLGLNIGEIAITGSGEADVLSSVVGSAELINAGDGSDLVLDVALGDRVLAGSGDDTVELTATTFVSVGGGAGFDTVLLADGIDLDYNATGVGTFTNIERVDLGTGDTGSSLTLTAAEVDAITDGNNTLQITGEANDTLNVTGAVETGSTQLIDGVTYDVYTFGANTLLIEENSVQVVV</sequence>
<feature type="domain" description="Biofilm-associated protein BapA-like prefix-like" evidence="3">
    <location>
        <begin position="21"/>
        <end position="111"/>
    </location>
</feature>
<dbReference type="GO" id="GO:0005975">
    <property type="term" value="P:carbohydrate metabolic process"/>
    <property type="evidence" value="ECO:0007669"/>
    <property type="project" value="TreeGrafter"/>
</dbReference>
<keyword evidence="5" id="KW-1185">Reference proteome</keyword>
<dbReference type="Pfam" id="PF22783">
    <property type="entry name" value="BapA_N"/>
    <property type="match status" value="1"/>
</dbReference>
<dbReference type="Gene3D" id="2.60.40.10">
    <property type="entry name" value="Immunoglobulins"/>
    <property type="match status" value="15"/>
</dbReference>
<feature type="domain" description="Bacterial Ig" evidence="2">
    <location>
        <begin position="1176"/>
        <end position="1253"/>
    </location>
</feature>
<feature type="domain" description="Bacterial Ig" evidence="2">
    <location>
        <begin position="678"/>
        <end position="755"/>
    </location>
</feature>
<dbReference type="InterPro" id="IPR039329">
    <property type="entry name" value="SIAE"/>
</dbReference>
<dbReference type="InterPro" id="IPR013783">
    <property type="entry name" value="Ig-like_fold"/>
</dbReference>
<comment type="caution">
    <text evidence="4">The sequence shown here is derived from an EMBL/GenBank/DDBJ whole genome shotgun (WGS) entry which is preliminary data.</text>
</comment>
<proteinExistence type="predicted"/>
<gene>
    <name evidence="4" type="ORF">GR702_15950</name>
</gene>
<feature type="region of interest" description="Disordered" evidence="1">
    <location>
        <begin position="1022"/>
        <end position="1047"/>
    </location>
</feature>
<evidence type="ECO:0000313" key="4">
    <source>
        <dbReference type="EMBL" id="MYL99261.1"/>
    </source>
</evidence>
<dbReference type="RefSeq" id="WP_160986765.1">
    <property type="nucleotide sequence ID" value="NZ_WVTD01000013.1"/>
</dbReference>
<dbReference type="GO" id="GO:0001681">
    <property type="term" value="F:sialate O-acetylesterase activity"/>
    <property type="evidence" value="ECO:0007669"/>
    <property type="project" value="InterPro"/>
</dbReference>
<feature type="domain" description="Bacterial Ig" evidence="2">
    <location>
        <begin position="759"/>
        <end position="837"/>
    </location>
</feature>
<accession>A0A7X4K7M9</accession>
<dbReference type="SUPFAM" id="SSF51120">
    <property type="entry name" value="beta-Roll"/>
    <property type="match status" value="1"/>
</dbReference>
<feature type="domain" description="Bacterial Ig" evidence="2">
    <location>
        <begin position="596"/>
        <end position="673"/>
    </location>
</feature>
<feature type="domain" description="Bacterial Ig" evidence="2">
    <location>
        <begin position="1088"/>
        <end position="1172"/>
    </location>
</feature>
<feature type="domain" description="Bacterial Ig" evidence="2">
    <location>
        <begin position="431"/>
        <end position="509"/>
    </location>
</feature>
<dbReference type="Pfam" id="PF17936">
    <property type="entry name" value="Big_6"/>
    <property type="match status" value="15"/>
</dbReference>
<dbReference type="InterPro" id="IPR041498">
    <property type="entry name" value="Big_6"/>
</dbReference>
<evidence type="ECO:0000259" key="3">
    <source>
        <dbReference type="Pfam" id="PF22783"/>
    </source>
</evidence>
<feature type="domain" description="Bacterial Ig" evidence="2">
    <location>
        <begin position="354"/>
        <end position="427"/>
    </location>
</feature>
<feature type="domain" description="Bacterial Ig" evidence="2">
    <location>
        <begin position="514"/>
        <end position="591"/>
    </location>
</feature>
<protein>
    <submittedName>
        <fullName evidence="4">BapA prefix-like domain-containing protein</fullName>
    </submittedName>
</protein>
<evidence type="ECO:0000313" key="5">
    <source>
        <dbReference type="Proteomes" id="UP000465810"/>
    </source>
</evidence>